<keyword evidence="2" id="KW-1185">Reference proteome</keyword>
<protein>
    <submittedName>
        <fullName evidence="1">Uncharacterized protein</fullName>
    </submittedName>
</protein>
<evidence type="ECO:0000313" key="1">
    <source>
        <dbReference type="EMBL" id="EDN94844.1"/>
    </source>
</evidence>
<sequence length="97" mass="11249">MSRPTRLMLTMSPRAIKTLEIDHFENSFIFAEIEPLPDDIDVIQWCTVLKSLNTPSCRNGFSIEKITTTQRPYYKVGTKSTLSNRKCHFGWLILVQE</sequence>
<proteinExistence type="predicted"/>
<organism evidence="1 2">
    <name type="scientific">Sclerotinia sclerotiorum (strain ATCC 18683 / 1980 / Ss-1)</name>
    <name type="common">White mold</name>
    <name type="synonym">Whetzelinia sclerotiorum</name>
    <dbReference type="NCBI Taxonomy" id="665079"/>
    <lineage>
        <taxon>Eukaryota</taxon>
        <taxon>Fungi</taxon>
        <taxon>Dikarya</taxon>
        <taxon>Ascomycota</taxon>
        <taxon>Pezizomycotina</taxon>
        <taxon>Leotiomycetes</taxon>
        <taxon>Helotiales</taxon>
        <taxon>Sclerotiniaceae</taxon>
        <taxon>Sclerotinia</taxon>
    </lineage>
</organism>
<dbReference type="EMBL" id="CH476636">
    <property type="protein sequence ID" value="EDN94844.1"/>
    <property type="molecule type" value="Genomic_DNA"/>
</dbReference>
<dbReference type="KEGG" id="ssl:SS1G_10719"/>
<accession>A7EZF2</accession>
<dbReference type="GeneID" id="5484328"/>
<dbReference type="Proteomes" id="UP000001312">
    <property type="component" value="Unassembled WGS sequence"/>
</dbReference>
<evidence type="ECO:0000313" key="2">
    <source>
        <dbReference type="Proteomes" id="UP000001312"/>
    </source>
</evidence>
<name>A7EZF2_SCLS1</name>
<reference evidence="2" key="1">
    <citation type="journal article" date="2011" name="PLoS Genet.">
        <title>Genomic analysis of the necrotrophic fungal pathogens Sclerotinia sclerotiorum and Botrytis cinerea.</title>
        <authorList>
            <person name="Amselem J."/>
            <person name="Cuomo C.A."/>
            <person name="van Kan J.A."/>
            <person name="Viaud M."/>
            <person name="Benito E.P."/>
            <person name="Couloux A."/>
            <person name="Coutinho P.M."/>
            <person name="de Vries R.P."/>
            <person name="Dyer P.S."/>
            <person name="Fillinger S."/>
            <person name="Fournier E."/>
            <person name="Gout L."/>
            <person name="Hahn M."/>
            <person name="Kohn L."/>
            <person name="Lapalu N."/>
            <person name="Plummer K.M."/>
            <person name="Pradier J.M."/>
            <person name="Quevillon E."/>
            <person name="Sharon A."/>
            <person name="Simon A."/>
            <person name="ten Have A."/>
            <person name="Tudzynski B."/>
            <person name="Tudzynski P."/>
            <person name="Wincker P."/>
            <person name="Andrew M."/>
            <person name="Anthouard V."/>
            <person name="Beever R.E."/>
            <person name="Beffa R."/>
            <person name="Benoit I."/>
            <person name="Bouzid O."/>
            <person name="Brault B."/>
            <person name="Chen Z."/>
            <person name="Choquer M."/>
            <person name="Collemare J."/>
            <person name="Cotton P."/>
            <person name="Danchin E.G."/>
            <person name="Da Silva C."/>
            <person name="Gautier A."/>
            <person name="Giraud C."/>
            <person name="Giraud T."/>
            <person name="Gonzalez C."/>
            <person name="Grossetete S."/>
            <person name="Guldener U."/>
            <person name="Henrissat B."/>
            <person name="Howlett B.J."/>
            <person name="Kodira C."/>
            <person name="Kretschmer M."/>
            <person name="Lappartient A."/>
            <person name="Leroch M."/>
            <person name="Levis C."/>
            <person name="Mauceli E."/>
            <person name="Neuveglise C."/>
            <person name="Oeser B."/>
            <person name="Pearson M."/>
            <person name="Poulain J."/>
            <person name="Poussereau N."/>
            <person name="Quesneville H."/>
            <person name="Rascle C."/>
            <person name="Schumacher J."/>
            <person name="Segurens B."/>
            <person name="Sexton A."/>
            <person name="Silva E."/>
            <person name="Sirven C."/>
            <person name="Soanes D.M."/>
            <person name="Talbot N.J."/>
            <person name="Templeton M."/>
            <person name="Yandava C."/>
            <person name="Yarden O."/>
            <person name="Zeng Q."/>
            <person name="Rollins J.A."/>
            <person name="Lebrun M.H."/>
            <person name="Dickman M."/>
        </authorList>
    </citation>
    <scope>NUCLEOTIDE SEQUENCE [LARGE SCALE GENOMIC DNA]</scope>
    <source>
        <strain evidence="2">ATCC 18683 / 1980 / Ss-1</strain>
    </source>
</reference>
<dbReference type="InParanoid" id="A7EZF2"/>
<gene>
    <name evidence="1" type="ORF">SS1G_10719</name>
</gene>
<dbReference type="AlphaFoldDB" id="A7EZF2"/>
<dbReference type="RefSeq" id="XP_001588272.1">
    <property type="nucleotide sequence ID" value="XM_001588222.1"/>
</dbReference>